<dbReference type="PANTHER" id="PTHR23226:SF412">
    <property type="entry name" value="ZINC FINGER PROTEIN 983"/>
    <property type="match status" value="1"/>
</dbReference>
<reference evidence="10" key="1">
    <citation type="submission" date="2023-06" db="EMBL/GenBank/DDBJ databases">
        <title>Reference genome for the Northern bat (Eptesicus nilssonii), a most northern bat species.</title>
        <authorList>
            <person name="Laine V.N."/>
            <person name="Pulliainen A.T."/>
            <person name="Lilley T.M."/>
        </authorList>
    </citation>
    <scope>NUCLEOTIDE SEQUENCE</scope>
    <source>
        <strain evidence="10">BLF_Eptnil</strain>
        <tissue evidence="10">Kidney</tissue>
    </source>
</reference>
<dbReference type="PROSITE" id="PS50157">
    <property type="entry name" value="ZINC_FINGER_C2H2_2"/>
    <property type="match status" value="1"/>
</dbReference>
<evidence type="ECO:0000256" key="8">
    <source>
        <dbReference type="PROSITE-ProRule" id="PRU00042"/>
    </source>
</evidence>
<comment type="subcellular location">
    <subcellularLocation>
        <location evidence="1">Nucleus</location>
    </subcellularLocation>
</comment>
<dbReference type="GO" id="GO:0005634">
    <property type="term" value="C:nucleus"/>
    <property type="evidence" value="ECO:0007669"/>
    <property type="project" value="UniProtKB-SubCell"/>
</dbReference>
<sequence length="230" mass="25801">MKKFILYQNPKNVSIMVKVYLLQLPSNIMKEHTLEKSPIHLREHKITHHGKMPHECKECSKTFLHPSLLKNHEKIHTWEKHYECNDSESMEEHILGENLMNVSNVGKPSDVSHILEDVMKGSLMTTRELKPLGDWVPARTRFGMALPAHLLHHATMVPLSSGPIAVSSASTATLCQCRITYALHVPCCPWWSAHVISCLQSEWSPPTKSGAYSSGTGLPLQKVSPRGCGK</sequence>
<evidence type="ECO:0000313" key="11">
    <source>
        <dbReference type="Proteomes" id="UP001177744"/>
    </source>
</evidence>
<dbReference type="PANTHER" id="PTHR23226">
    <property type="entry name" value="ZINC FINGER AND SCAN DOMAIN-CONTAINING"/>
    <property type="match status" value="1"/>
</dbReference>
<dbReference type="PROSITE" id="PS00028">
    <property type="entry name" value="ZINC_FINGER_C2H2_1"/>
    <property type="match status" value="1"/>
</dbReference>
<keyword evidence="3" id="KW-0677">Repeat</keyword>
<dbReference type="SUPFAM" id="SSF57667">
    <property type="entry name" value="beta-beta-alpha zinc fingers"/>
    <property type="match status" value="1"/>
</dbReference>
<keyword evidence="2" id="KW-0479">Metal-binding</keyword>
<dbReference type="FunFam" id="3.30.160.60:FF:001009">
    <property type="entry name" value="Zinc finger protein 26"/>
    <property type="match status" value="1"/>
</dbReference>
<evidence type="ECO:0000256" key="1">
    <source>
        <dbReference type="ARBA" id="ARBA00004123"/>
    </source>
</evidence>
<evidence type="ECO:0000256" key="5">
    <source>
        <dbReference type="ARBA" id="ARBA00022833"/>
    </source>
</evidence>
<evidence type="ECO:0000256" key="2">
    <source>
        <dbReference type="ARBA" id="ARBA00022723"/>
    </source>
</evidence>
<feature type="domain" description="C2H2-type" evidence="9">
    <location>
        <begin position="54"/>
        <end position="81"/>
    </location>
</feature>
<dbReference type="AlphaFoldDB" id="A0AA40I556"/>
<evidence type="ECO:0000313" key="10">
    <source>
        <dbReference type="EMBL" id="KAK1342710.1"/>
    </source>
</evidence>
<gene>
    <name evidence="10" type="ORF">QTO34_015476</name>
</gene>
<protein>
    <recommendedName>
        <fullName evidence="9">C2H2-type domain-containing protein</fullName>
    </recommendedName>
</protein>
<dbReference type="GO" id="GO:0008270">
    <property type="term" value="F:zinc ion binding"/>
    <property type="evidence" value="ECO:0007669"/>
    <property type="project" value="UniProtKB-KW"/>
</dbReference>
<dbReference type="GO" id="GO:0000978">
    <property type="term" value="F:RNA polymerase II cis-regulatory region sequence-specific DNA binding"/>
    <property type="evidence" value="ECO:0007669"/>
    <property type="project" value="TreeGrafter"/>
</dbReference>
<keyword evidence="7" id="KW-0539">Nucleus</keyword>
<keyword evidence="11" id="KW-1185">Reference proteome</keyword>
<evidence type="ECO:0000256" key="4">
    <source>
        <dbReference type="ARBA" id="ARBA00022771"/>
    </source>
</evidence>
<name>A0AA40I556_CNENI</name>
<dbReference type="GO" id="GO:0000981">
    <property type="term" value="F:DNA-binding transcription factor activity, RNA polymerase II-specific"/>
    <property type="evidence" value="ECO:0007669"/>
    <property type="project" value="TreeGrafter"/>
</dbReference>
<keyword evidence="6" id="KW-0238">DNA-binding</keyword>
<evidence type="ECO:0000256" key="3">
    <source>
        <dbReference type="ARBA" id="ARBA00022737"/>
    </source>
</evidence>
<evidence type="ECO:0000259" key="9">
    <source>
        <dbReference type="PROSITE" id="PS50157"/>
    </source>
</evidence>
<dbReference type="Gene3D" id="3.30.160.60">
    <property type="entry name" value="Classic Zinc Finger"/>
    <property type="match status" value="1"/>
</dbReference>
<keyword evidence="4 8" id="KW-0863">Zinc-finger</keyword>
<organism evidence="10 11">
    <name type="scientific">Cnephaeus nilssonii</name>
    <name type="common">Northern bat</name>
    <name type="synonym">Eptesicus nilssonii</name>
    <dbReference type="NCBI Taxonomy" id="3371016"/>
    <lineage>
        <taxon>Eukaryota</taxon>
        <taxon>Metazoa</taxon>
        <taxon>Chordata</taxon>
        <taxon>Craniata</taxon>
        <taxon>Vertebrata</taxon>
        <taxon>Euteleostomi</taxon>
        <taxon>Mammalia</taxon>
        <taxon>Eutheria</taxon>
        <taxon>Laurasiatheria</taxon>
        <taxon>Chiroptera</taxon>
        <taxon>Yangochiroptera</taxon>
        <taxon>Vespertilionidae</taxon>
        <taxon>Cnephaeus</taxon>
    </lineage>
</organism>
<evidence type="ECO:0000256" key="6">
    <source>
        <dbReference type="ARBA" id="ARBA00023125"/>
    </source>
</evidence>
<dbReference type="EMBL" id="JAULJE010000005">
    <property type="protein sequence ID" value="KAK1342710.1"/>
    <property type="molecule type" value="Genomic_DNA"/>
</dbReference>
<evidence type="ECO:0000256" key="7">
    <source>
        <dbReference type="ARBA" id="ARBA00023242"/>
    </source>
</evidence>
<dbReference type="InterPro" id="IPR036236">
    <property type="entry name" value="Znf_C2H2_sf"/>
</dbReference>
<accession>A0AA40I556</accession>
<dbReference type="Proteomes" id="UP001177744">
    <property type="component" value="Unassembled WGS sequence"/>
</dbReference>
<comment type="caution">
    <text evidence="10">The sequence shown here is derived from an EMBL/GenBank/DDBJ whole genome shotgun (WGS) entry which is preliminary data.</text>
</comment>
<dbReference type="InterPro" id="IPR013087">
    <property type="entry name" value="Znf_C2H2_type"/>
</dbReference>
<keyword evidence="5" id="KW-0862">Zinc</keyword>
<proteinExistence type="predicted"/>